<keyword evidence="12" id="KW-1185">Reference proteome</keyword>
<accession>A0AAE0YBJ8</accession>
<evidence type="ECO:0000256" key="7">
    <source>
        <dbReference type="ARBA" id="ARBA00023170"/>
    </source>
</evidence>
<evidence type="ECO:0000259" key="10">
    <source>
        <dbReference type="PROSITE" id="PS50262"/>
    </source>
</evidence>
<dbReference type="GO" id="GO:0007218">
    <property type="term" value="P:neuropeptide signaling pathway"/>
    <property type="evidence" value="ECO:0007669"/>
    <property type="project" value="TreeGrafter"/>
</dbReference>
<feature type="domain" description="G-protein coupled receptors family 1 profile" evidence="10">
    <location>
        <begin position="33"/>
        <end position="307"/>
    </location>
</feature>
<protein>
    <recommendedName>
        <fullName evidence="10">G-protein coupled receptors family 1 profile domain-containing protein</fullName>
    </recommendedName>
</protein>
<evidence type="ECO:0000256" key="5">
    <source>
        <dbReference type="ARBA" id="ARBA00023040"/>
    </source>
</evidence>
<dbReference type="EMBL" id="JAWDGP010006494">
    <property type="protein sequence ID" value="KAK3740003.1"/>
    <property type="molecule type" value="Genomic_DNA"/>
</dbReference>
<proteinExistence type="predicted"/>
<keyword evidence="4 9" id="KW-1133">Transmembrane helix</keyword>
<gene>
    <name evidence="11" type="ORF">RRG08_005275</name>
</gene>
<comment type="subcellular location">
    <subcellularLocation>
        <location evidence="1">Cell membrane</location>
        <topology evidence="1">Multi-pass membrane protein</topology>
    </subcellularLocation>
</comment>
<evidence type="ECO:0000313" key="12">
    <source>
        <dbReference type="Proteomes" id="UP001283361"/>
    </source>
</evidence>
<feature type="transmembrane region" description="Helical" evidence="9">
    <location>
        <begin position="114"/>
        <end position="137"/>
    </location>
</feature>
<name>A0AAE0YBJ8_9GAST</name>
<dbReference type="PROSITE" id="PS50262">
    <property type="entry name" value="G_PROTEIN_RECEP_F1_2"/>
    <property type="match status" value="1"/>
</dbReference>
<dbReference type="Gene3D" id="1.20.1070.10">
    <property type="entry name" value="Rhodopsin 7-helix transmembrane proteins"/>
    <property type="match status" value="1"/>
</dbReference>
<keyword evidence="5" id="KW-0297">G-protein coupled receptor</keyword>
<keyword evidence="7" id="KW-0675">Receptor</keyword>
<feature type="transmembrane region" description="Helical" evidence="9">
    <location>
        <begin position="28"/>
        <end position="53"/>
    </location>
</feature>
<comment type="caution">
    <text evidence="11">The sequence shown here is derived from an EMBL/GenBank/DDBJ whole genome shotgun (WGS) entry which is preliminary data.</text>
</comment>
<dbReference type="GO" id="GO:0005886">
    <property type="term" value="C:plasma membrane"/>
    <property type="evidence" value="ECO:0007669"/>
    <property type="project" value="UniProtKB-SubCell"/>
</dbReference>
<dbReference type="AlphaFoldDB" id="A0AAE0YBJ8"/>
<evidence type="ECO:0000256" key="1">
    <source>
        <dbReference type="ARBA" id="ARBA00004651"/>
    </source>
</evidence>
<keyword evidence="8" id="KW-0807">Transducer</keyword>
<keyword evidence="6 9" id="KW-0472">Membrane</keyword>
<feature type="transmembrane region" description="Helical" evidence="9">
    <location>
        <begin position="288"/>
        <end position="309"/>
    </location>
</feature>
<keyword evidence="2" id="KW-1003">Cell membrane</keyword>
<evidence type="ECO:0000256" key="9">
    <source>
        <dbReference type="SAM" id="Phobius"/>
    </source>
</evidence>
<organism evidence="11 12">
    <name type="scientific">Elysia crispata</name>
    <name type="common">lettuce slug</name>
    <dbReference type="NCBI Taxonomy" id="231223"/>
    <lineage>
        <taxon>Eukaryota</taxon>
        <taxon>Metazoa</taxon>
        <taxon>Spiralia</taxon>
        <taxon>Lophotrochozoa</taxon>
        <taxon>Mollusca</taxon>
        <taxon>Gastropoda</taxon>
        <taxon>Heterobranchia</taxon>
        <taxon>Euthyneura</taxon>
        <taxon>Panpulmonata</taxon>
        <taxon>Sacoglossa</taxon>
        <taxon>Placobranchoidea</taxon>
        <taxon>Plakobranchidae</taxon>
        <taxon>Elysia</taxon>
    </lineage>
</organism>
<feature type="transmembrane region" description="Helical" evidence="9">
    <location>
        <begin position="65"/>
        <end position="94"/>
    </location>
</feature>
<keyword evidence="3 9" id="KW-0812">Transmembrane</keyword>
<feature type="transmembrane region" description="Helical" evidence="9">
    <location>
        <begin position="248"/>
        <end position="268"/>
    </location>
</feature>
<evidence type="ECO:0000256" key="3">
    <source>
        <dbReference type="ARBA" id="ARBA00022692"/>
    </source>
</evidence>
<dbReference type="SUPFAM" id="SSF81321">
    <property type="entry name" value="Family A G protein-coupled receptor-like"/>
    <property type="match status" value="1"/>
</dbReference>
<dbReference type="GO" id="GO:0008528">
    <property type="term" value="F:G protein-coupled peptide receptor activity"/>
    <property type="evidence" value="ECO:0007669"/>
    <property type="project" value="TreeGrafter"/>
</dbReference>
<sequence length="326" mass="36729">MLTNSSSTLAVAMRDITSETALWLSTVLLKYCLNTLLAIIATVTNILNAIVFCRMGFASGLNQNFLLLSVMDFLYSVGQVSICGGIIVNALGLWKSPLSPSSFYKLGLSVSSLPQFASVITTTMIAVVRCYSVVLPLKVKIILSPRRQITAILLIFCVYFGFALNVFFCLELTWTYKEETNSSQLTLTTCSEFSRRQQLYDICRSLLLYTAFTTVAVCLLALLVALWHSSRFKTSVSNKRDIQVMRTVTIVSAIFVLCNLPAMVIPIIRQLWPAFKLRGYLTRSFQLWLMVIETNTLINTFANIFIFYFSSTLYRKAFQETFCKMA</sequence>
<dbReference type="InterPro" id="IPR017452">
    <property type="entry name" value="GPCR_Rhodpsn_7TM"/>
</dbReference>
<evidence type="ECO:0000256" key="6">
    <source>
        <dbReference type="ARBA" id="ARBA00023136"/>
    </source>
</evidence>
<evidence type="ECO:0000256" key="8">
    <source>
        <dbReference type="ARBA" id="ARBA00023224"/>
    </source>
</evidence>
<dbReference type="PANTHER" id="PTHR24230">
    <property type="entry name" value="G-PROTEIN COUPLED RECEPTOR"/>
    <property type="match status" value="1"/>
</dbReference>
<dbReference type="InterPro" id="IPR000276">
    <property type="entry name" value="GPCR_Rhodpsn"/>
</dbReference>
<feature type="transmembrane region" description="Helical" evidence="9">
    <location>
        <begin position="206"/>
        <end position="227"/>
    </location>
</feature>
<evidence type="ECO:0000256" key="2">
    <source>
        <dbReference type="ARBA" id="ARBA00022475"/>
    </source>
</evidence>
<reference evidence="11" key="1">
    <citation type="journal article" date="2023" name="G3 (Bethesda)">
        <title>A reference genome for the long-term kleptoplast-retaining sea slug Elysia crispata morphotype clarki.</title>
        <authorList>
            <person name="Eastman K.E."/>
            <person name="Pendleton A.L."/>
            <person name="Shaikh M.A."/>
            <person name="Suttiyut T."/>
            <person name="Ogas R."/>
            <person name="Tomko P."/>
            <person name="Gavelis G."/>
            <person name="Widhalm J.R."/>
            <person name="Wisecaver J.H."/>
        </authorList>
    </citation>
    <scope>NUCLEOTIDE SEQUENCE</scope>
    <source>
        <strain evidence="11">ECLA1</strain>
    </source>
</reference>
<dbReference type="Proteomes" id="UP001283361">
    <property type="component" value="Unassembled WGS sequence"/>
</dbReference>
<feature type="transmembrane region" description="Helical" evidence="9">
    <location>
        <begin position="149"/>
        <end position="168"/>
    </location>
</feature>
<evidence type="ECO:0000256" key="4">
    <source>
        <dbReference type="ARBA" id="ARBA00022989"/>
    </source>
</evidence>
<evidence type="ECO:0000313" key="11">
    <source>
        <dbReference type="EMBL" id="KAK3740003.1"/>
    </source>
</evidence>
<dbReference type="Pfam" id="PF00001">
    <property type="entry name" value="7tm_1"/>
    <property type="match status" value="1"/>
</dbReference>